<accession>A0A2J6SZ33</accession>
<keyword evidence="1" id="KW-0812">Transmembrane</keyword>
<feature type="transmembrane region" description="Helical" evidence="1">
    <location>
        <begin position="9"/>
        <end position="26"/>
    </location>
</feature>
<keyword evidence="1" id="KW-0472">Membrane</keyword>
<feature type="transmembrane region" description="Helical" evidence="1">
    <location>
        <begin position="38"/>
        <end position="58"/>
    </location>
</feature>
<dbReference type="InParanoid" id="A0A2J6SZ33"/>
<evidence type="ECO:0000256" key="1">
    <source>
        <dbReference type="SAM" id="Phobius"/>
    </source>
</evidence>
<dbReference type="GeneID" id="36583472"/>
<keyword evidence="3" id="KW-1185">Reference proteome</keyword>
<sequence length="83" mass="10217">NIKKSKFKIIYIKYLGFIISIFNIKIDSNKIEELYRLLPRLLVKLLLVQFFLGFYNIYKYFIREYKRITRFLILLIKKGISFK</sequence>
<dbReference type="EMBL" id="KZ613853">
    <property type="protein sequence ID" value="PMD56038.1"/>
    <property type="molecule type" value="Genomic_DNA"/>
</dbReference>
<organism evidence="2 3">
    <name type="scientific">Hyaloscypha bicolor E</name>
    <dbReference type="NCBI Taxonomy" id="1095630"/>
    <lineage>
        <taxon>Eukaryota</taxon>
        <taxon>Fungi</taxon>
        <taxon>Dikarya</taxon>
        <taxon>Ascomycota</taxon>
        <taxon>Pezizomycotina</taxon>
        <taxon>Leotiomycetes</taxon>
        <taxon>Helotiales</taxon>
        <taxon>Hyaloscyphaceae</taxon>
        <taxon>Hyaloscypha</taxon>
        <taxon>Hyaloscypha bicolor</taxon>
    </lineage>
</organism>
<feature type="non-terminal residue" evidence="2">
    <location>
        <position position="1"/>
    </location>
</feature>
<dbReference type="InterPro" id="IPR043502">
    <property type="entry name" value="DNA/RNA_pol_sf"/>
</dbReference>
<dbReference type="AlphaFoldDB" id="A0A2J6SZ33"/>
<evidence type="ECO:0000313" key="2">
    <source>
        <dbReference type="EMBL" id="PMD56038.1"/>
    </source>
</evidence>
<dbReference type="Proteomes" id="UP000235371">
    <property type="component" value="Unassembled WGS sequence"/>
</dbReference>
<evidence type="ECO:0000313" key="3">
    <source>
        <dbReference type="Proteomes" id="UP000235371"/>
    </source>
</evidence>
<dbReference type="SUPFAM" id="SSF56672">
    <property type="entry name" value="DNA/RNA polymerases"/>
    <property type="match status" value="1"/>
</dbReference>
<protein>
    <submittedName>
        <fullName evidence="2">Uncharacterized protein</fullName>
    </submittedName>
</protein>
<dbReference type="RefSeq" id="XP_024732942.1">
    <property type="nucleotide sequence ID" value="XM_024875392.1"/>
</dbReference>
<keyword evidence="1" id="KW-1133">Transmembrane helix</keyword>
<name>A0A2J6SZ33_9HELO</name>
<reference evidence="2 3" key="1">
    <citation type="submission" date="2016-04" db="EMBL/GenBank/DDBJ databases">
        <title>A degradative enzymes factory behind the ericoid mycorrhizal symbiosis.</title>
        <authorList>
            <consortium name="DOE Joint Genome Institute"/>
            <person name="Martino E."/>
            <person name="Morin E."/>
            <person name="Grelet G."/>
            <person name="Kuo A."/>
            <person name="Kohler A."/>
            <person name="Daghino S."/>
            <person name="Barry K."/>
            <person name="Choi C."/>
            <person name="Cichocki N."/>
            <person name="Clum A."/>
            <person name="Copeland A."/>
            <person name="Hainaut M."/>
            <person name="Haridas S."/>
            <person name="Labutti K."/>
            <person name="Lindquist E."/>
            <person name="Lipzen A."/>
            <person name="Khouja H.-R."/>
            <person name="Murat C."/>
            <person name="Ohm R."/>
            <person name="Olson A."/>
            <person name="Spatafora J."/>
            <person name="Veneault-Fourrey C."/>
            <person name="Henrissat B."/>
            <person name="Grigoriev I."/>
            <person name="Martin F."/>
            <person name="Perotto S."/>
        </authorList>
    </citation>
    <scope>NUCLEOTIDE SEQUENCE [LARGE SCALE GENOMIC DNA]</scope>
    <source>
        <strain evidence="2 3">E</strain>
    </source>
</reference>
<proteinExistence type="predicted"/>
<gene>
    <name evidence="2" type="ORF">K444DRAFT_536619</name>
</gene>